<sequence>MFSVLEDDELGLQHSEVPNPTQELLNCYQVVLNNNLPLSFSIIKPGPSKSHPSLFIADPRINKLWLSLAERHLHTKGVSWVQTERRLFCETTNAEDRELSVQIVKDLHRTGCSLFCGVTGQHNQAVLKRVLLAYARWNTNVGYCQVGSITVSL</sequence>
<evidence type="ECO:0000313" key="2">
    <source>
        <dbReference type="EMBL" id="KAF6197941.1"/>
    </source>
</evidence>
<dbReference type="PANTHER" id="PTHR13399:SF2">
    <property type="entry name" value="TRANSLOCON-ASSOCIATED PROTEIN SUBUNIT GAMMA"/>
    <property type="match status" value="1"/>
</dbReference>
<feature type="domain" description="Rab-GAP TBC" evidence="1">
    <location>
        <begin position="91"/>
        <end position="145"/>
    </location>
</feature>
<dbReference type="EMBL" id="WIXP02000016">
    <property type="protein sequence ID" value="KAF6197941.1"/>
    <property type="molecule type" value="Genomic_DNA"/>
</dbReference>
<dbReference type="OrthoDB" id="289721at2759"/>
<dbReference type="Gene3D" id="1.10.8.270">
    <property type="entry name" value="putative rabgap domain of human tbc1 domain family member 14 like domains"/>
    <property type="match status" value="1"/>
</dbReference>
<dbReference type="Proteomes" id="UP000466442">
    <property type="component" value="Linkage Group LG16"/>
</dbReference>
<dbReference type="InterPro" id="IPR000195">
    <property type="entry name" value="Rab-GAP-TBC_dom"/>
</dbReference>
<dbReference type="InterPro" id="IPR035969">
    <property type="entry name" value="Rab-GAP_TBC_sf"/>
</dbReference>
<keyword evidence="3" id="KW-1185">Reference proteome</keyword>
<protein>
    <recommendedName>
        <fullName evidence="1">Rab-GAP TBC domain-containing protein</fullName>
    </recommendedName>
</protein>
<dbReference type="PANTHER" id="PTHR13399">
    <property type="entry name" value="TRANSLOCON-ASSOCIATED PROTEIN TRAP , GAMMA SUBUNIT"/>
    <property type="match status" value="1"/>
</dbReference>
<dbReference type="SUPFAM" id="SSF47923">
    <property type="entry name" value="Ypt/Rab-GAP domain of gyp1p"/>
    <property type="match status" value="1"/>
</dbReference>
<accession>A0A8S9WP70</accession>
<comment type="caution">
    <text evidence="2">The sequence shown here is derived from an EMBL/GenBank/DDBJ whole genome shotgun (WGS) entry which is preliminary data.</text>
</comment>
<organism evidence="2 3">
    <name type="scientific">Apolygus lucorum</name>
    <name type="common">Small green plant bug</name>
    <name type="synonym">Lygocoris lucorum</name>
    <dbReference type="NCBI Taxonomy" id="248454"/>
    <lineage>
        <taxon>Eukaryota</taxon>
        <taxon>Metazoa</taxon>
        <taxon>Ecdysozoa</taxon>
        <taxon>Arthropoda</taxon>
        <taxon>Hexapoda</taxon>
        <taxon>Insecta</taxon>
        <taxon>Pterygota</taxon>
        <taxon>Neoptera</taxon>
        <taxon>Paraneoptera</taxon>
        <taxon>Hemiptera</taxon>
        <taxon>Heteroptera</taxon>
        <taxon>Panheteroptera</taxon>
        <taxon>Cimicomorpha</taxon>
        <taxon>Miridae</taxon>
        <taxon>Mirini</taxon>
        <taxon>Apolygus</taxon>
    </lineage>
</organism>
<dbReference type="Pfam" id="PF00566">
    <property type="entry name" value="RabGAP-TBC"/>
    <property type="match status" value="1"/>
</dbReference>
<evidence type="ECO:0000313" key="3">
    <source>
        <dbReference type="Proteomes" id="UP000466442"/>
    </source>
</evidence>
<proteinExistence type="predicted"/>
<dbReference type="AlphaFoldDB" id="A0A8S9WP70"/>
<evidence type="ECO:0000259" key="1">
    <source>
        <dbReference type="Pfam" id="PF00566"/>
    </source>
</evidence>
<gene>
    <name evidence="2" type="ORF">GE061_007684</name>
</gene>
<dbReference type="GO" id="GO:0005783">
    <property type="term" value="C:endoplasmic reticulum"/>
    <property type="evidence" value="ECO:0007669"/>
    <property type="project" value="TreeGrafter"/>
</dbReference>
<name>A0A8S9WP70_APOLU</name>
<reference evidence="2" key="1">
    <citation type="journal article" date="2021" name="Mol. Ecol. Resour.">
        <title>Apolygus lucorum genome provides insights into omnivorousness and mesophyll feeding.</title>
        <authorList>
            <person name="Liu Y."/>
            <person name="Liu H."/>
            <person name="Wang H."/>
            <person name="Huang T."/>
            <person name="Liu B."/>
            <person name="Yang B."/>
            <person name="Yin L."/>
            <person name="Li B."/>
            <person name="Zhang Y."/>
            <person name="Zhang S."/>
            <person name="Jiang F."/>
            <person name="Zhang X."/>
            <person name="Ren Y."/>
            <person name="Wang B."/>
            <person name="Wang S."/>
            <person name="Lu Y."/>
            <person name="Wu K."/>
            <person name="Fan W."/>
            <person name="Wang G."/>
        </authorList>
    </citation>
    <scope>NUCLEOTIDE SEQUENCE</scope>
    <source>
        <strain evidence="2">12Hb</strain>
    </source>
</reference>